<dbReference type="InterPro" id="IPR045249">
    <property type="entry name" value="HARBI1-like"/>
</dbReference>
<dbReference type="PANTHER" id="PTHR22930">
    <property type="match status" value="1"/>
</dbReference>
<comment type="subcellular location">
    <subcellularLocation>
        <location evidence="2">Nucleus</location>
    </subcellularLocation>
</comment>
<evidence type="ECO:0000256" key="7">
    <source>
        <dbReference type="ARBA" id="ARBA00023242"/>
    </source>
</evidence>
<keyword evidence="4" id="KW-0540">Nuclease</keyword>
<dbReference type="EnsemblMetazoa" id="AARA002230-RA">
    <property type="protein sequence ID" value="AARA002230-PA"/>
    <property type="gene ID" value="AARA002230"/>
</dbReference>
<evidence type="ECO:0000313" key="8">
    <source>
        <dbReference type="EnsemblMetazoa" id="AARA002230-PA"/>
    </source>
</evidence>
<name>A0A182HLU8_ANOAR</name>
<comment type="similarity">
    <text evidence="3">Belongs to the HARBI1 family.</text>
</comment>
<evidence type="ECO:0000313" key="9">
    <source>
        <dbReference type="Proteomes" id="UP000075840"/>
    </source>
</evidence>
<evidence type="ECO:0000256" key="4">
    <source>
        <dbReference type="ARBA" id="ARBA00022722"/>
    </source>
</evidence>
<dbReference type="GO" id="GO:0005634">
    <property type="term" value="C:nucleus"/>
    <property type="evidence" value="ECO:0007669"/>
    <property type="project" value="UniProtKB-SubCell"/>
</dbReference>
<dbReference type="InterPro" id="IPR027806">
    <property type="entry name" value="HARBI1_dom"/>
</dbReference>
<sequence>MCAILEEELDNTVINFMRLVREGFAYLLTVITPRIRRQDTDMRDAITPKDKLIITLRLLASGDSYKSLEYAYRVSEQSISLFIPEVCNSLLIHLRKYLPSTQQEWLTVSVAFNAKRKFPHAIGAIVGNHVAIKAPSKRGTKYYNNKQFLFMVLLVVADADCNFMFVDVGCKGRISDSGILRTSRLYGMLERKELNIPEAEPLNLNSTIRVPYMLLGHKAFALTDYCMRHLGGVTENGSNGMG</sequence>
<dbReference type="EMBL" id="APCN01007406">
    <property type="status" value="NOT_ANNOTATED_CDS"/>
    <property type="molecule type" value="Genomic_DNA"/>
</dbReference>
<dbReference type="AlphaFoldDB" id="A0A182HLU8"/>
<dbReference type="Pfam" id="PF13359">
    <property type="entry name" value="DDE_Tnp_4"/>
    <property type="match status" value="1"/>
</dbReference>
<evidence type="ECO:0000256" key="3">
    <source>
        <dbReference type="ARBA" id="ARBA00006958"/>
    </source>
</evidence>
<evidence type="ECO:0000256" key="2">
    <source>
        <dbReference type="ARBA" id="ARBA00004123"/>
    </source>
</evidence>
<dbReference type="GO" id="GO:0004518">
    <property type="term" value="F:nuclease activity"/>
    <property type="evidence" value="ECO:0007669"/>
    <property type="project" value="UniProtKB-KW"/>
</dbReference>
<dbReference type="VEuPathDB" id="VectorBase:AARA21_005920"/>
<comment type="cofactor">
    <cofactor evidence="1">
        <name>a divalent metal cation</name>
        <dbReference type="ChEBI" id="CHEBI:60240"/>
    </cofactor>
</comment>
<evidence type="ECO:0000256" key="1">
    <source>
        <dbReference type="ARBA" id="ARBA00001968"/>
    </source>
</evidence>
<dbReference type="Proteomes" id="UP000075840">
    <property type="component" value="Unassembled WGS sequence"/>
</dbReference>
<keyword evidence="5" id="KW-0479">Metal-binding</keyword>
<dbReference type="VEuPathDB" id="VectorBase:AARA002230"/>
<dbReference type="PANTHER" id="PTHR22930:SF269">
    <property type="entry name" value="NUCLEASE HARBI1-LIKE PROTEIN"/>
    <property type="match status" value="1"/>
</dbReference>
<reference evidence="8" key="1">
    <citation type="submission" date="2022-08" db="UniProtKB">
        <authorList>
            <consortium name="EnsemblMetazoa"/>
        </authorList>
    </citation>
    <scope>IDENTIFICATION</scope>
    <source>
        <strain evidence="8">Dongola</strain>
    </source>
</reference>
<evidence type="ECO:0000256" key="6">
    <source>
        <dbReference type="ARBA" id="ARBA00022801"/>
    </source>
</evidence>
<dbReference type="GO" id="GO:0046872">
    <property type="term" value="F:metal ion binding"/>
    <property type="evidence" value="ECO:0007669"/>
    <property type="project" value="UniProtKB-KW"/>
</dbReference>
<dbReference type="GO" id="GO:0016787">
    <property type="term" value="F:hydrolase activity"/>
    <property type="evidence" value="ECO:0007669"/>
    <property type="project" value="UniProtKB-KW"/>
</dbReference>
<keyword evidence="7" id="KW-0539">Nucleus</keyword>
<proteinExistence type="inferred from homology"/>
<organism evidence="8 9">
    <name type="scientific">Anopheles arabiensis</name>
    <name type="common">Mosquito</name>
    <dbReference type="NCBI Taxonomy" id="7173"/>
    <lineage>
        <taxon>Eukaryota</taxon>
        <taxon>Metazoa</taxon>
        <taxon>Ecdysozoa</taxon>
        <taxon>Arthropoda</taxon>
        <taxon>Hexapoda</taxon>
        <taxon>Insecta</taxon>
        <taxon>Pterygota</taxon>
        <taxon>Neoptera</taxon>
        <taxon>Endopterygota</taxon>
        <taxon>Diptera</taxon>
        <taxon>Nematocera</taxon>
        <taxon>Culicoidea</taxon>
        <taxon>Culicidae</taxon>
        <taxon>Anophelinae</taxon>
        <taxon>Anopheles</taxon>
    </lineage>
</organism>
<accession>A0A182HLU8</accession>
<keyword evidence="9" id="KW-1185">Reference proteome</keyword>
<protein>
    <submittedName>
        <fullName evidence="8">Uncharacterized protein</fullName>
    </submittedName>
</protein>
<keyword evidence="6" id="KW-0378">Hydrolase</keyword>
<evidence type="ECO:0000256" key="5">
    <source>
        <dbReference type="ARBA" id="ARBA00022723"/>
    </source>
</evidence>